<dbReference type="EMBL" id="AM889285">
    <property type="protein sequence ID" value="CAP56452.1"/>
    <property type="molecule type" value="Genomic_DNA"/>
</dbReference>
<organism evidence="1 2">
    <name type="scientific">Gluconacetobacter diazotrophicus (strain ATCC 49037 / DSM 5601 / CCUG 37298 / CIP 103539 / LMG 7603 / PAl5)</name>
    <dbReference type="NCBI Taxonomy" id="272568"/>
    <lineage>
        <taxon>Bacteria</taxon>
        <taxon>Pseudomonadati</taxon>
        <taxon>Pseudomonadota</taxon>
        <taxon>Alphaproteobacteria</taxon>
        <taxon>Acetobacterales</taxon>
        <taxon>Acetobacteraceae</taxon>
        <taxon>Gluconacetobacter</taxon>
    </lineage>
</organism>
<sequence length="79" mass="8951">MVVTGRSGRGRQPRQGMENIVDRQEPWQRNGKSTIRDKIGHIGETVRAVGERTERKGVCCFVAFRSGYIPHPKRSNMAI</sequence>
<dbReference type="KEGG" id="gdi:GDI2509"/>
<evidence type="ECO:0000313" key="2">
    <source>
        <dbReference type="Proteomes" id="UP000001176"/>
    </source>
</evidence>
<gene>
    <name evidence="1" type="ordered locus">GDI2509</name>
</gene>
<dbReference type="Proteomes" id="UP000001176">
    <property type="component" value="Chromosome"/>
</dbReference>
<dbReference type="AlphaFoldDB" id="A9HNJ4"/>
<reference evidence="1 2" key="1">
    <citation type="journal article" date="2009" name="BMC Genomics">
        <title>Complete genome sequence of the sugarcane nitrogen-fixing endophyte Gluconacetobacter diazotrophicus Pal5.</title>
        <authorList>
            <person name="Bertalan M."/>
            <person name="Albano R."/>
            <person name="Padua V."/>
            <person name="Rouws L."/>
            <person name="Rojas C."/>
            <person name="Hemerly A."/>
            <person name="Teixeira K."/>
            <person name="Schwab S."/>
            <person name="Araujo J."/>
            <person name="Oliveira A."/>
            <person name="Franca L."/>
            <person name="Magalhaes V."/>
            <person name="Alqueres S."/>
            <person name="Cardoso A."/>
            <person name="Almeida W."/>
            <person name="Loureiro M.M."/>
            <person name="Nogueira E."/>
            <person name="Cidade D."/>
            <person name="Oliveira D."/>
            <person name="Simao T."/>
            <person name="Macedo J."/>
            <person name="Valadao A."/>
            <person name="Dreschsel M."/>
            <person name="Freitas F."/>
            <person name="Vidal M."/>
            <person name="Guedes H."/>
            <person name="Rodrigues E."/>
            <person name="Meneses C."/>
            <person name="Brioso P."/>
            <person name="Pozzer L."/>
            <person name="Figueiredo D."/>
            <person name="Montano H."/>
            <person name="Junior J."/>
            <person name="Filho G."/>
            <person name="Flores V."/>
            <person name="Ferreira B."/>
            <person name="Branco A."/>
            <person name="Gonzalez P."/>
            <person name="Guillobel H."/>
            <person name="Lemos M."/>
            <person name="Seibel L."/>
            <person name="Macedo J."/>
            <person name="Alves-Ferreira M."/>
            <person name="Sachetto-Martins G."/>
            <person name="Coelho A."/>
            <person name="Santos E."/>
            <person name="Amaral G."/>
            <person name="Neves A."/>
            <person name="Pacheco A.B."/>
            <person name="Carvalho D."/>
            <person name="Lery L."/>
            <person name="Bisch P."/>
            <person name="Rossle S.C."/>
            <person name="Urmenyi T."/>
            <person name="Kruger W.V."/>
            <person name="Martins O."/>
            <person name="Baldani J.I."/>
            <person name="Ferreira P.C."/>
        </authorList>
    </citation>
    <scope>NUCLEOTIDE SEQUENCE [LARGE SCALE GENOMIC DNA]</scope>
    <source>
        <strain evidence="2">ATCC 49037 / DSM 5601 / CCUG 37298 / CIP 103539 / LMG 7603 / PAl5</strain>
    </source>
</reference>
<protein>
    <submittedName>
        <fullName evidence="1">Uncharacterized protein</fullName>
    </submittedName>
</protein>
<keyword evidence="2" id="KW-1185">Reference proteome</keyword>
<name>A9HNJ4_GLUDA</name>
<accession>A9HNJ4</accession>
<proteinExistence type="predicted"/>
<evidence type="ECO:0000313" key="1">
    <source>
        <dbReference type="EMBL" id="CAP56452.1"/>
    </source>
</evidence>